<keyword evidence="3 4" id="KW-0342">GTP-binding</keyword>
<reference evidence="7 8" key="1">
    <citation type="submission" date="2016-10" db="EMBL/GenBank/DDBJ databases">
        <authorList>
            <person name="de Groot N.N."/>
        </authorList>
    </citation>
    <scope>NUCLEOTIDE SEQUENCE [LARGE SCALE GENOMIC DNA]</scope>
    <source>
        <strain evidence="7 8">DSM 21650</strain>
    </source>
</reference>
<dbReference type="AlphaFoldDB" id="A0A1H3R6H1"/>
<evidence type="ECO:0000313" key="7">
    <source>
        <dbReference type="EMBL" id="SDZ21374.1"/>
    </source>
</evidence>
<dbReference type="RefSeq" id="WP_091731222.1">
    <property type="nucleotide sequence ID" value="NZ_FNQE01000025.1"/>
</dbReference>
<accession>A0A1H3R6H1</accession>
<dbReference type="PANTHER" id="PTHR30448">
    <property type="entry name" value="RNASE ADAPTER PROTEIN RAPZ"/>
    <property type="match status" value="1"/>
</dbReference>
<dbReference type="SUPFAM" id="SSF52540">
    <property type="entry name" value="P-loop containing nucleoside triphosphate hydrolases"/>
    <property type="match status" value="1"/>
</dbReference>
<dbReference type="PIRSF" id="PIRSF005052">
    <property type="entry name" value="P-loopkin"/>
    <property type="match status" value="1"/>
</dbReference>
<dbReference type="Gene3D" id="3.40.50.300">
    <property type="entry name" value="P-loop containing nucleotide triphosphate hydrolases"/>
    <property type="match status" value="1"/>
</dbReference>
<dbReference type="InterPro" id="IPR053930">
    <property type="entry name" value="RapZ-like_N"/>
</dbReference>
<feature type="domain" description="RapZ-like N-terminal" evidence="5">
    <location>
        <begin position="1"/>
        <end position="155"/>
    </location>
</feature>
<evidence type="ECO:0000313" key="8">
    <source>
        <dbReference type="Proteomes" id="UP000198625"/>
    </source>
</evidence>
<dbReference type="OrthoDB" id="9784461at2"/>
<dbReference type="PANTHER" id="PTHR30448:SF0">
    <property type="entry name" value="RNASE ADAPTER PROTEIN RAPZ"/>
    <property type="match status" value="1"/>
</dbReference>
<feature type="domain" description="RapZ C-terminal" evidence="6">
    <location>
        <begin position="164"/>
        <end position="282"/>
    </location>
</feature>
<evidence type="ECO:0000256" key="3">
    <source>
        <dbReference type="ARBA" id="ARBA00023134"/>
    </source>
</evidence>
<dbReference type="InterPro" id="IPR053931">
    <property type="entry name" value="RapZ_C"/>
</dbReference>
<dbReference type="InterPro" id="IPR027417">
    <property type="entry name" value="P-loop_NTPase"/>
</dbReference>
<dbReference type="GO" id="GO:0005525">
    <property type="term" value="F:GTP binding"/>
    <property type="evidence" value="ECO:0007669"/>
    <property type="project" value="UniProtKB-UniRule"/>
</dbReference>
<keyword evidence="1 4" id="KW-0547">Nucleotide-binding</keyword>
<dbReference type="STRING" id="415015.SAMN05660462_02242"/>
<organism evidence="7 8">
    <name type="scientific">Proteiniborus ethanoligenes</name>
    <dbReference type="NCBI Taxonomy" id="415015"/>
    <lineage>
        <taxon>Bacteria</taxon>
        <taxon>Bacillati</taxon>
        <taxon>Bacillota</taxon>
        <taxon>Clostridia</taxon>
        <taxon>Eubacteriales</taxon>
        <taxon>Proteiniborus</taxon>
    </lineage>
</organism>
<evidence type="ECO:0000256" key="4">
    <source>
        <dbReference type="HAMAP-Rule" id="MF_00636"/>
    </source>
</evidence>
<sequence length="285" mass="32836">MKFIIITGLSGAGKSQAVRVLEDIGYYCMDNLPPALLPDFADLCLHSKRNIDKVAVVVDIRGGKFFNDLFKSLYDLEEAGFEYKILFLDASDEVLIKRFKEQRRPHPLSTEGRIIDGIESEREKLDEVKMKSNYIIDTSNLTTAMLKEEIRDIFLEGKETKNLTVSIVSFGFKKGVPLDADLVFDVRFLPNPYYIQELKDFTGNDKNVREYVMKWEQTKVFTEKLIDMIDFLIPFYIKEGKSQLVIAIGCTGGKHRSVTIANVLYEDLKEKEYRVIMNHRDCEKS</sequence>
<keyword evidence="8" id="KW-1185">Reference proteome</keyword>
<evidence type="ECO:0000256" key="1">
    <source>
        <dbReference type="ARBA" id="ARBA00022741"/>
    </source>
</evidence>
<feature type="binding site" evidence="4">
    <location>
        <begin position="8"/>
        <end position="15"/>
    </location>
    <ligand>
        <name>ATP</name>
        <dbReference type="ChEBI" id="CHEBI:30616"/>
    </ligand>
</feature>
<name>A0A1H3R6H1_9FIRM</name>
<evidence type="ECO:0000256" key="2">
    <source>
        <dbReference type="ARBA" id="ARBA00022840"/>
    </source>
</evidence>
<evidence type="ECO:0000259" key="5">
    <source>
        <dbReference type="Pfam" id="PF03668"/>
    </source>
</evidence>
<dbReference type="NCBIfam" id="NF003828">
    <property type="entry name" value="PRK05416.1"/>
    <property type="match status" value="1"/>
</dbReference>
<dbReference type="Pfam" id="PF03668">
    <property type="entry name" value="RapZ-like_N"/>
    <property type="match status" value="1"/>
</dbReference>
<keyword evidence="2 4" id="KW-0067">ATP-binding</keyword>
<dbReference type="Pfam" id="PF22740">
    <property type="entry name" value="PapZ_C"/>
    <property type="match status" value="1"/>
</dbReference>
<proteinExistence type="inferred from homology"/>
<dbReference type="InterPro" id="IPR005337">
    <property type="entry name" value="RapZ-like"/>
</dbReference>
<dbReference type="GO" id="GO:0005524">
    <property type="term" value="F:ATP binding"/>
    <property type="evidence" value="ECO:0007669"/>
    <property type="project" value="UniProtKB-UniRule"/>
</dbReference>
<evidence type="ECO:0000259" key="6">
    <source>
        <dbReference type="Pfam" id="PF22740"/>
    </source>
</evidence>
<dbReference type="EMBL" id="FNQE01000025">
    <property type="protein sequence ID" value="SDZ21374.1"/>
    <property type="molecule type" value="Genomic_DNA"/>
</dbReference>
<feature type="binding site" evidence="4">
    <location>
        <begin position="59"/>
        <end position="62"/>
    </location>
    <ligand>
        <name>GTP</name>
        <dbReference type="ChEBI" id="CHEBI:37565"/>
    </ligand>
</feature>
<gene>
    <name evidence="7" type="ORF">SAMN05660462_02242</name>
</gene>
<protein>
    <submittedName>
        <fullName evidence="7">UPF0042 nucleotide-binding protein</fullName>
    </submittedName>
</protein>
<dbReference type="HAMAP" id="MF_00636">
    <property type="entry name" value="RapZ_like"/>
    <property type="match status" value="1"/>
</dbReference>
<dbReference type="Proteomes" id="UP000198625">
    <property type="component" value="Unassembled WGS sequence"/>
</dbReference>